<sequence length="89" mass="9604">MTETNGTTVVRFSHPDVLQRLTPRTTGAHATDARRSTRISQAGLGVLSPWWPSSSTALEPDAVRDRVLESVHSSSGVTLSVNVWMNAST</sequence>
<name>A0A346PKX3_9EURY</name>
<dbReference type="Proteomes" id="UP000258613">
    <property type="component" value="Chromosome"/>
</dbReference>
<dbReference type="EMBL" id="CP027033">
    <property type="protein sequence ID" value="AXR80168.1"/>
    <property type="molecule type" value="Genomic_DNA"/>
</dbReference>
<dbReference type="KEGG" id="nag:AArcMg_0137"/>
<accession>A0A346PKX3</accession>
<proteinExistence type="predicted"/>
<organism evidence="1 2">
    <name type="scientific">Natrarchaeobaculum sulfurireducens</name>
    <dbReference type="NCBI Taxonomy" id="2044521"/>
    <lineage>
        <taxon>Archaea</taxon>
        <taxon>Methanobacteriati</taxon>
        <taxon>Methanobacteriota</taxon>
        <taxon>Stenosarchaea group</taxon>
        <taxon>Halobacteria</taxon>
        <taxon>Halobacteriales</taxon>
        <taxon>Natrialbaceae</taxon>
        <taxon>Natrarchaeobaculum</taxon>
    </lineage>
</organism>
<dbReference type="AlphaFoldDB" id="A0A346PKX3"/>
<evidence type="ECO:0000313" key="2">
    <source>
        <dbReference type="Proteomes" id="UP000258613"/>
    </source>
</evidence>
<gene>
    <name evidence="1" type="ORF">AArcMg_0137</name>
</gene>
<reference evidence="2" key="1">
    <citation type="submission" date="2018-02" db="EMBL/GenBank/DDBJ databases">
        <title>Phenotypic and genomic properties of facultatively anaerobic sulfur-reducing natronoarchaea from hypersaline soda lakes.</title>
        <authorList>
            <person name="Sorokin D.Y."/>
            <person name="Kublanov I.V."/>
            <person name="Roman P."/>
            <person name="Sinninghe Damste J.S."/>
            <person name="Golyshin P.N."/>
            <person name="Rojo D."/>
            <person name="Ciordia S."/>
            <person name="Mena M.D.C."/>
            <person name="Ferrer M."/>
            <person name="Messina E."/>
            <person name="Smedile F."/>
            <person name="La Spada G."/>
            <person name="La Cono V."/>
            <person name="Yakimov M.M."/>
        </authorList>
    </citation>
    <scope>NUCLEOTIDE SEQUENCE [LARGE SCALE GENOMIC DNA]</scope>
    <source>
        <strain evidence="2">AArc-Mg</strain>
    </source>
</reference>
<protein>
    <submittedName>
        <fullName evidence="1">Uncharacterized protein</fullName>
    </submittedName>
</protein>
<keyword evidence="2" id="KW-1185">Reference proteome</keyword>
<evidence type="ECO:0000313" key="1">
    <source>
        <dbReference type="EMBL" id="AXR80168.1"/>
    </source>
</evidence>